<evidence type="ECO:0000256" key="3">
    <source>
        <dbReference type="ARBA" id="ARBA00023778"/>
    </source>
</evidence>
<dbReference type="GO" id="GO:0060271">
    <property type="term" value="P:cilium assembly"/>
    <property type="evidence" value="ECO:0007669"/>
    <property type="project" value="TreeGrafter"/>
</dbReference>
<dbReference type="OMA" id="YCEVAWH"/>
<sequence length="496" mass="55074">MAGNIGGNDAGGGITYHPPPPRPPSSINDNDDVASSSSSLSICNDRSSSSIEIPYPNATPESFFGRERDNYLIQMLFARQDYDECMALIDAQQREMGALSEHCLRVKALIKRNRGELRESLQLFRQAAKINPSDVSIIKQIARSLFLLGNHRAALEAYDEATHRLTRGPSSYPYPQPHPHPHPNHDDWEILQNQGLCYMQMKAYDKAIECFRRSIQINGHQDITHVYLARAYTWMEDWREAIGAYTTALSISPRSGEILTALAILHLRLGDSHVAINYLGDALNTDPDNPKAILVAGSIIQDHAGTDAALAKYKIAASLSPNSPQIWNNIGMCFFSKQRFVAAIACLKKALYLDPFEWIVSYNLGLLHLNTSQWASAFQFLSASINLKPTFAPSYMYLGIALAKLEDLENACAAYDKAIELERDHLFELNYAITLYNFGELEKSREHLTQFHLLFQSTASAGSGGGEVGTTTGDDSELLLKSQVLDRLHAANLQSP</sequence>
<dbReference type="Pfam" id="PF13432">
    <property type="entry name" value="TPR_16"/>
    <property type="match status" value="2"/>
</dbReference>
<dbReference type="SUPFAM" id="SSF48452">
    <property type="entry name" value="TPR-like"/>
    <property type="match status" value="3"/>
</dbReference>
<dbReference type="GO" id="GO:0061512">
    <property type="term" value="P:protein localization to cilium"/>
    <property type="evidence" value="ECO:0007669"/>
    <property type="project" value="TreeGrafter"/>
</dbReference>
<keyword evidence="2 4" id="KW-0802">TPR repeat</keyword>
<dbReference type="OrthoDB" id="309339at2759"/>
<dbReference type="Gramene" id="GBG90004">
    <property type="protein sequence ID" value="GBG90004"/>
    <property type="gene ID" value="CBR_g50096"/>
</dbReference>
<dbReference type="Proteomes" id="UP000265515">
    <property type="component" value="Unassembled WGS sequence"/>
</dbReference>
<dbReference type="AlphaFoldDB" id="A0A388M5Z4"/>
<reference evidence="6 7" key="1">
    <citation type="journal article" date="2018" name="Cell">
        <title>The Chara Genome: Secondary Complexity and Implications for Plant Terrestrialization.</title>
        <authorList>
            <person name="Nishiyama T."/>
            <person name="Sakayama H."/>
            <person name="Vries J.D."/>
            <person name="Buschmann H."/>
            <person name="Saint-Marcoux D."/>
            <person name="Ullrich K.K."/>
            <person name="Haas F.B."/>
            <person name="Vanderstraeten L."/>
            <person name="Becker D."/>
            <person name="Lang D."/>
            <person name="Vosolsobe S."/>
            <person name="Rombauts S."/>
            <person name="Wilhelmsson P.K.I."/>
            <person name="Janitza P."/>
            <person name="Kern R."/>
            <person name="Heyl A."/>
            <person name="Rumpler F."/>
            <person name="Villalobos L.I.A.C."/>
            <person name="Clay J.M."/>
            <person name="Skokan R."/>
            <person name="Toyoda A."/>
            <person name="Suzuki Y."/>
            <person name="Kagoshima H."/>
            <person name="Schijlen E."/>
            <person name="Tajeshwar N."/>
            <person name="Catarino B."/>
            <person name="Hetherington A.J."/>
            <person name="Saltykova A."/>
            <person name="Bonnot C."/>
            <person name="Breuninger H."/>
            <person name="Symeonidi A."/>
            <person name="Radhakrishnan G.V."/>
            <person name="Van Nieuwerburgh F."/>
            <person name="Deforce D."/>
            <person name="Chang C."/>
            <person name="Karol K.G."/>
            <person name="Hedrich R."/>
            <person name="Ulvskov P."/>
            <person name="Glockner G."/>
            <person name="Delwiche C.F."/>
            <person name="Petrasek J."/>
            <person name="Van de Peer Y."/>
            <person name="Friml J."/>
            <person name="Beilby M."/>
            <person name="Dolan L."/>
            <person name="Kohara Y."/>
            <person name="Sugano S."/>
            <person name="Fujiyama A."/>
            <person name="Delaux P.-M."/>
            <person name="Quint M."/>
            <person name="TheiBen G."/>
            <person name="Hagemann M."/>
            <person name="Harholt J."/>
            <person name="Dunand C."/>
            <person name="Zachgo S."/>
            <person name="Langdale J."/>
            <person name="Maumus F."/>
            <person name="Straeten D.V.D."/>
            <person name="Gould S.B."/>
            <person name="Rensing S.A."/>
        </authorList>
    </citation>
    <scope>NUCLEOTIDE SEQUENCE [LARGE SCALE GENOMIC DNA]</scope>
    <source>
        <strain evidence="6 7">S276</strain>
    </source>
</reference>
<gene>
    <name evidence="6" type="ORF">CBR_g50096</name>
</gene>
<dbReference type="Pfam" id="PF00515">
    <property type="entry name" value="TPR_1"/>
    <property type="match status" value="2"/>
</dbReference>
<evidence type="ECO:0000256" key="2">
    <source>
        <dbReference type="ARBA" id="ARBA00022803"/>
    </source>
</evidence>
<feature type="region of interest" description="Disordered" evidence="5">
    <location>
        <begin position="1"/>
        <end position="41"/>
    </location>
</feature>
<evidence type="ECO:0000256" key="1">
    <source>
        <dbReference type="ARBA" id="ARBA00022737"/>
    </source>
</evidence>
<evidence type="ECO:0000256" key="5">
    <source>
        <dbReference type="SAM" id="MobiDB-lite"/>
    </source>
</evidence>
<comment type="caution">
    <text evidence="6">The sequence shown here is derived from an EMBL/GenBank/DDBJ whole genome shotgun (WGS) entry which is preliminary data.</text>
</comment>
<feature type="repeat" description="TPR" evidence="4">
    <location>
        <begin position="188"/>
        <end position="221"/>
    </location>
</feature>
<keyword evidence="1" id="KW-0677">Repeat</keyword>
<evidence type="ECO:0000256" key="4">
    <source>
        <dbReference type="PROSITE-ProRule" id="PRU00339"/>
    </source>
</evidence>
<accession>A0A388M5Z4</accession>
<dbReference type="STRING" id="69332.A0A388M5Z4"/>
<organism evidence="6 7">
    <name type="scientific">Chara braunii</name>
    <name type="common">Braun's stonewort</name>
    <dbReference type="NCBI Taxonomy" id="69332"/>
    <lineage>
        <taxon>Eukaryota</taxon>
        <taxon>Viridiplantae</taxon>
        <taxon>Streptophyta</taxon>
        <taxon>Charophyceae</taxon>
        <taxon>Charales</taxon>
        <taxon>Characeae</taxon>
        <taxon>Chara</taxon>
    </lineage>
</organism>
<protein>
    <submittedName>
        <fullName evidence="6">Uncharacterized protein</fullName>
    </submittedName>
</protein>
<name>A0A388M5Z4_CHABU</name>
<dbReference type="Pfam" id="PF13181">
    <property type="entry name" value="TPR_8"/>
    <property type="match status" value="1"/>
</dbReference>
<dbReference type="PANTHER" id="PTHR44186">
    <property type="match status" value="1"/>
</dbReference>
<feature type="repeat" description="TPR" evidence="4">
    <location>
        <begin position="256"/>
        <end position="289"/>
    </location>
</feature>
<keyword evidence="7" id="KW-1185">Reference proteome</keyword>
<feature type="repeat" description="TPR" evidence="4">
    <location>
        <begin position="222"/>
        <end position="255"/>
    </location>
</feature>
<dbReference type="EMBL" id="BFEA01000778">
    <property type="protein sequence ID" value="GBG90004.1"/>
    <property type="molecule type" value="Genomic_DNA"/>
</dbReference>
<comment type="similarity">
    <text evidence="3">Belongs to the BBS4 family.</text>
</comment>
<dbReference type="SMART" id="SM00028">
    <property type="entry name" value="TPR"/>
    <property type="match status" value="8"/>
</dbReference>
<dbReference type="InterPro" id="IPR019734">
    <property type="entry name" value="TPR_rpt"/>
</dbReference>
<dbReference type="InterPro" id="IPR011990">
    <property type="entry name" value="TPR-like_helical_dom_sf"/>
</dbReference>
<dbReference type="Gene3D" id="1.25.40.10">
    <property type="entry name" value="Tetratricopeptide repeat domain"/>
    <property type="match status" value="2"/>
</dbReference>
<feature type="repeat" description="TPR" evidence="4">
    <location>
        <begin position="324"/>
        <end position="357"/>
    </location>
</feature>
<evidence type="ECO:0000313" key="6">
    <source>
        <dbReference type="EMBL" id="GBG90004.1"/>
    </source>
</evidence>
<dbReference type="PROSITE" id="PS50005">
    <property type="entry name" value="TPR"/>
    <property type="match status" value="5"/>
</dbReference>
<evidence type="ECO:0000313" key="7">
    <source>
        <dbReference type="Proteomes" id="UP000265515"/>
    </source>
</evidence>
<dbReference type="PANTHER" id="PTHR44186:SF1">
    <property type="entry name" value="BARDET-BIEDL SYNDROME 4 PROTEIN"/>
    <property type="match status" value="1"/>
</dbReference>
<feature type="compositionally biased region" description="Gly residues" evidence="5">
    <location>
        <begin position="1"/>
        <end position="14"/>
    </location>
</feature>
<feature type="repeat" description="TPR" evidence="4">
    <location>
        <begin position="392"/>
        <end position="425"/>
    </location>
</feature>
<proteinExistence type="inferred from homology"/>
<feature type="compositionally biased region" description="Low complexity" evidence="5">
    <location>
        <begin position="25"/>
        <end position="41"/>
    </location>
</feature>
<dbReference type="GO" id="GO:0036064">
    <property type="term" value="C:ciliary basal body"/>
    <property type="evidence" value="ECO:0007669"/>
    <property type="project" value="TreeGrafter"/>
</dbReference>